<dbReference type="Proteomes" id="UP000887572">
    <property type="component" value="Unplaced"/>
</dbReference>
<name>A0A914HLK6_GLORO</name>
<evidence type="ECO:0000313" key="1">
    <source>
        <dbReference type="Proteomes" id="UP000887572"/>
    </source>
</evidence>
<dbReference type="WBParaSite" id="Gr19_v10_g17756.t1">
    <property type="protein sequence ID" value="Gr19_v10_g17756.t1"/>
    <property type="gene ID" value="Gr19_v10_g17756"/>
</dbReference>
<organism evidence="1 2">
    <name type="scientific">Globodera rostochiensis</name>
    <name type="common">Golden nematode worm</name>
    <name type="synonym">Heterodera rostochiensis</name>
    <dbReference type="NCBI Taxonomy" id="31243"/>
    <lineage>
        <taxon>Eukaryota</taxon>
        <taxon>Metazoa</taxon>
        <taxon>Ecdysozoa</taxon>
        <taxon>Nematoda</taxon>
        <taxon>Chromadorea</taxon>
        <taxon>Rhabditida</taxon>
        <taxon>Tylenchina</taxon>
        <taxon>Tylenchomorpha</taxon>
        <taxon>Tylenchoidea</taxon>
        <taxon>Heteroderidae</taxon>
        <taxon>Heteroderinae</taxon>
        <taxon>Globodera</taxon>
    </lineage>
</organism>
<reference evidence="2" key="1">
    <citation type="submission" date="2022-11" db="UniProtKB">
        <authorList>
            <consortium name="WormBaseParasite"/>
        </authorList>
    </citation>
    <scope>IDENTIFICATION</scope>
</reference>
<accession>A0A914HLK6</accession>
<protein>
    <submittedName>
        <fullName evidence="2">Uncharacterized protein</fullName>
    </submittedName>
</protein>
<evidence type="ECO:0000313" key="2">
    <source>
        <dbReference type="WBParaSite" id="Gr19_v10_g17756.t1"/>
    </source>
</evidence>
<keyword evidence="1" id="KW-1185">Reference proteome</keyword>
<sequence length="275" mass="31232">MELAVGVIMKPVGGNEVRLAIPTELLQAVPFADGGVFGYMVPVGINFQNFEIVSIERIDNNLVIDFMRKLFTEVEKFALEVRAGAENTEWWEQIRGLWPIMAPKLAMLKFGERGLSPFIRHISGTFLSDCQILQSIESAEAGFEDRELFAWIHRPSLNGPKLFMGGTMSEEDTIGNFLWTIDVIDPLVTEFRRATSAVAYIICLRFISVPSAFNEANSTTQELLIFEPTRFGEWMLKRCPSERDMAQWEEWEREAMQSPKNFVVFGQKLDGHATP</sequence>
<proteinExistence type="predicted"/>
<dbReference type="AlphaFoldDB" id="A0A914HLK6"/>